<feature type="region of interest" description="Disordered" evidence="1">
    <location>
        <begin position="1"/>
        <end position="72"/>
    </location>
</feature>
<evidence type="ECO:0000256" key="1">
    <source>
        <dbReference type="SAM" id="MobiDB-lite"/>
    </source>
</evidence>
<feature type="compositionally biased region" description="Polar residues" evidence="1">
    <location>
        <begin position="117"/>
        <end position="126"/>
    </location>
</feature>
<evidence type="ECO:0000313" key="2">
    <source>
        <dbReference type="EMBL" id="NGZ87795.1"/>
    </source>
</evidence>
<protein>
    <recommendedName>
        <fullName evidence="4">Chemotaxis protein</fullName>
    </recommendedName>
</protein>
<accession>A0ABX0FTS3</accession>
<name>A0ABX0FTS3_9BURK</name>
<sequence>MSYSTLDPDNIPVGNDRTLGAGHGTRALGPSDNSDSGSDMVGGPDIGFDSDTDAEGTGERTGVEMDVAPDGDIGFDRVVDALPDDDGEQIAVRADDEVDAEVEASLREERRDWARNDASSPPSSRP</sequence>
<comment type="caution">
    <text evidence="2">The sequence shown here is derived from an EMBL/GenBank/DDBJ whole genome shotgun (WGS) entry which is preliminary data.</text>
</comment>
<evidence type="ECO:0000313" key="3">
    <source>
        <dbReference type="Proteomes" id="UP000666369"/>
    </source>
</evidence>
<proteinExistence type="predicted"/>
<organism evidence="2 3">
    <name type="scientific">Duganella aceris</name>
    <dbReference type="NCBI Taxonomy" id="2703883"/>
    <lineage>
        <taxon>Bacteria</taxon>
        <taxon>Pseudomonadati</taxon>
        <taxon>Pseudomonadota</taxon>
        <taxon>Betaproteobacteria</taxon>
        <taxon>Burkholderiales</taxon>
        <taxon>Oxalobacteraceae</taxon>
        <taxon>Telluria group</taxon>
        <taxon>Duganella</taxon>
    </lineage>
</organism>
<evidence type="ECO:0008006" key="4">
    <source>
        <dbReference type="Google" id="ProtNLM"/>
    </source>
</evidence>
<dbReference type="RefSeq" id="WP_166107911.1">
    <property type="nucleotide sequence ID" value="NZ_JAADJT010000014.1"/>
</dbReference>
<feature type="compositionally biased region" description="Basic and acidic residues" evidence="1">
    <location>
        <begin position="104"/>
        <end position="115"/>
    </location>
</feature>
<keyword evidence="3" id="KW-1185">Reference proteome</keyword>
<dbReference type="EMBL" id="JAADJT010000014">
    <property type="protein sequence ID" value="NGZ87795.1"/>
    <property type="molecule type" value="Genomic_DNA"/>
</dbReference>
<dbReference type="Proteomes" id="UP000666369">
    <property type="component" value="Unassembled WGS sequence"/>
</dbReference>
<feature type="region of interest" description="Disordered" evidence="1">
    <location>
        <begin position="84"/>
        <end position="126"/>
    </location>
</feature>
<reference evidence="3" key="1">
    <citation type="submission" date="2023-07" db="EMBL/GenBank/DDBJ databases">
        <title>Duganella aceri sp. nov., isolated from tree sap.</title>
        <authorList>
            <person name="Kim I.S."/>
        </authorList>
    </citation>
    <scope>NUCLEOTIDE SEQUENCE [LARGE SCALE GENOMIC DNA]</scope>
    <source>
        <strain evidence="3">SAP-35</strain>
    </source>
</reference>
<gene>
    <name evidence="2" type="ORF">GW587_26485</name>
</gene>